<evidence type="ECO:0000256" key="1">
    <source>
        <dbReference type="SAM" id="Coils"/>
    </source>
</evidence>
<gene>
    <name evidence="2" type="ORF">AAEO50_16885</name>
</gene>
<comment type="caution">
    <text evidence="2">The sequence shown here is derived from an EMBL/GenBank/DDBJ whole genome shotgun (WGS) entry which is preliminary data.</text>
</comment>
<dbReference type="Proteomes" id="UP001389717">
    <property type="component" value="Unassembled WGS sequence"/>
</dbReference>
<feature type="coiled-coil region" evidence="1">
    <location>
        <begin position="86"/>
        <end position="131"/>
    </location>
</feature>
<protein>
    <recommendedName>
        <fullName evidence="4">Myb-like domain-containing protein</fullName>
    </recommendedName>
</protein>
<dbReference type="RefSeq" id="WP_341985478.1">
    <property type="nucleotide sequence ID" value="NZ_JBBYAF010000039.1"/>
</dbReference>
<proteinExistence type="predicted"/>
<reference evidence="2 3" key="1">
    <citation type="submission" date="2024-04" db="EMBL/GenBank/DDBJ databases">
        <title>Bacillus oryzaecorticis sp. nov., a moderately halophilic bacterium isolated from rice husks.</title>
        <authorList>
            <person name="Zhu H.-S."/>
        </authorList>
    </citation>
    <scope>NUCLEOTIDE SEQUENCE [LARGE SCALE GENOMIC DNA]</scope>
    <source>
        <strain evidence="2 3">ZC255</strain>
    </source>
</reference>
<sequence>MNSSRKGWTDYEEKLLFDTVHSYSEQGLSKKAAFKEVSAKINRSTATCSHHYYAIRKRRETASNDAPLTLEDCIHFLLSMQEPGTVSEEKKRLQKEKDELLQVQKELKGRFDRLLKKQEKLRQLLSILKEAENFAEAPSGPVIH</sequence>
<organism evidence="2 3">
    <name type="scientific">Rossellomorea oryzaecorticis</name>
    <dbReference type="NCBI Taxonomy" id="1396505"/>
    <lineage>
        <taxon>Bacteria</taxon>
        <taxon>Bacillati</taxon>
        <taxon>Bacillota</taxon>
        <taxon>Bacilli</taxon>
        <taxon>Bacillales</taxon>
        <taxon>Bacillaceae</taxon>
        <taxon>Rossellomorea</taxon>
    </lineage>
</organism>
<name>A0ABU9KCW3_9BACI</name>
<accession>A0ABU9KCW3</accession>
<evidence type="ECO:0008006" key="4">
    <source>
        <dbReference type="Google" id="ProtNLM"/>
    </source>
</evidence>
<dbReference type="EMBL" id="JBBYAF010000039">
    <property type="protein sequence ID" value="MEL3973961.1"/>
    <property type="molecule type" value="Genomic_DNA"/>
</dbReference>
<keyword evidence="3" id="KW-1185">Reference proteome</keyword>
<keyword evidence="1" id="KW-0175">Coiled coil</keyword>
<evidence type="ECO:0000313" key="2">
    <source>
        <dbReference type="EMBL" id="MEL3973961.1"/>
    </source>
</evidence>
<evidence type="ECO:0000313" key="3">
    <source>
        <dbReference type="Proteomes" id="UP001389717"/>
    </source>
</evidence>